<feature type="region of interest" description="Disordered" evidence="1">
    <location>
        <begin position="598"/>
        <end position="638"/>
    </location>
</feature>
<feature type="compositionally biased region" description="Polar residues" evidence="1">
    <location>
        <begin position="791"/>
        <end position="801"/>
    </location>
</feature>
<feature type="compositionally biased region" description="Polar residues" evidence="1">
    <location>
        <begin position="818"/>
        <end position="832"/>
    </location>
</feature>
<feature type="compositionally biased region" description="Polar residues" evidence="1">
    <location>
        <begin position="1562"/>
        <end position="1575"/>
    </location>
</feature>
<organism evidence="2 3">
    <name type="scientific">Malassezia equina</name>
    <dbReference type="NCBI Taxonomy" id="1381935"/>
    <lineage>
        <taxon>Eukaryota</taxon>
        <taxon>Fungi</taxon>
        <taxon>Dikarya</taxon>
        <taxon>Basidiomycota</taxon>
        <taxon>Ustilaginomycotina</taxon>
        <taxon>Malasseziomycetes</taxon>
        <taxon>Malasseziales</taxon>
        <taxon>Malasseziaceae</taxon>
        <taxon>Malassezia</taxon>
    </lineage>
</organism>
<feature type="compositionally biased region" description="Polar residues" evidence="1">
    <location>
        <begin position="627"/>
        <end position="638"/>
    </location>
</feature>
<feature type="compositionally biased region" description="Gly residues" evidence="1">
    <location>
        <begin position="1520"/>
        <end position="1530"/>
    </location>
</feature>
<keyword evidence="3" id="KW-1185">Reference proteome</keyword>
<gene>
    <name evidence="2" type="ORF">MEQU1_000383</name>
</gene>
<feature type="compositionally biased region" description="Polar residues" evidence="1">
    <location>
        <begin position="925"/>
        <end position="934"/>
    </location>
</feature>
<feature type="compositionally biased region" description="Basic and acidic residues" evidence="1">
    <location>
        <begin position="1076"/>
        <end position="1091"/>
    </location>
</feature>
<dbReference type="Proteomes" id="UP001214415">
    <property type="component" value="Chromosome 1"/>
</dbReference>
<feature type="region of interest" description="Disordered" evidence="1">
    <location>
        <begin position="436"/>
        <end position="455"/>
    </location>
</feature>
<dbReference type="EMBL" id="CP119900">
    <property type="protein sequence ID" value="WFD21728.1"/>
    <property type="molecule type" value="Genomic_DNA"/>
</dbReference>
<dbReference type="SUPFAM" id="SSF53927">
    <property type="entry name" value="Cytidine deaminase-like"/>
    <property type="match status" value="1"/>
</dbReference>
<feature type="compositionally biased region" description="Basic and acidic residues" evidence="1">
    <location>
        <begin position="1008"/>
        <end position="1017"/>
    </location>
</feature>
<feature type="region of interest" description="Disordered" evidence="1">
    <location>
        <begin position="1120"/>
        <end position="1159"/>
    </location>
</feature>
<feature type="compositionally biased region" description="Pro residues" evidence="1">
    <location>
        <begin position="848"/>
        <end position="860"/>
    </location>
</feature>
<feature type="region of interest" description="Disordered" evidence="1">
    <location>
        <begin position="778"/>
        <end position="1092"/>
    </location>
</feature>
<dbReference type="InterPro" id="IPR016193">
    <property type="entry name" value="Cytidine_deaminase-like"/>
</dbReference>
<feature type="compositionally biased region" description="Basic and acidic residues" evidence="1">
    <location>
        <begin position="1027"/>
        <end position="1036"/>
    </location>
</feature>
<proteinExistence type="predicted"/>
<protein>
    <recommendedName>
        <fullName evidence="4">CMP/dCMP-type deaminase domain-containing protein</fullName>
    </recommendedName>
</protein>
<feature type="compositionally biased region" description="Polar residues" evidence="1">
    <location>
        <begin position="1340"/>
        <end position="1350"/>
    </location>
</feature>
<feature type="region of interest" description="Disordered" evidence="1">
    <location>
        <begin position="1175"/>
        <end position="1249"/>
    </location>
</feature>
<evidence type="ECO:0000256" key="1">
    <source>
        <dbReference type="SAM" id="MobiDB-lite"/>
    </source>
</evidence>
<feature type="region of interest" description="Disordered" evidence="1">
    <location>
        <begin position="1373"/>
        <end position="1392"/>
    </location>
</feature>
<feature type="compositionally biased region" description="Low complexity" evidence="1">
    <location>
        <begin position="210"/>
        <end position="224"/>
    </location>
</feature>
<dbReference type="GO" id="GO:0006139">
    <property type="term" value="P:nucleobase-containing compound metabolic process"/>
    <property type="evidence" value="ECO:0007669"/>
    <property type="project" value="UniProtKB-ARBA"/>
</dbReference>
<feature type="region of interest" description="Disordered" evidence="1">
    <location>
        <begin position="1261"/>
        <end position="1367"/>
    </location>
</feature>
<accession>A0AAF0IYT4</accession>
<evidence type="ECO:0000313" key="3">
    <source>
        <dbReference type="Proteomes" id="UP001214415"/>
    </source>
</evidence>
<feature type="region of interest" description="Disordered" evidence="1">
    <location>
        <begin position="1520"/>
        <end position="1832"/>
    </location>
</feature>
<feature type="region of interest" description="Disordered" evidence="1">
    <location>
        <begin position="678"/>
        <end position="738"/>
    </location>
</feature>
<reference evidence="2" key="1">
    <citation type="submission" date="2023-03" db="EMBL/GenBank/DDBJ databases">
        <title>Mating type loci evolution in Malassezia.</title>
        <authorList>
            <person name="Coelho M.A."/>
        </authorList>
    </citation>
    <scope>NUCLEOTIDE SEQUENCE</scope>
    <source>
        <strain evidence="2">CBS 12830</strain>
    </source>
</reference>
<feature type="region of interest" description="Disordered" evidence="1">
    <location>
        <begin position="131"/>
        <end position="239"/>
    </location>
</feature>
<feature type="compositionally biased region" description="Basic and acidic residues" evidence="1">
    <location>
        <begin position="935"/>
        <end position="951"/>
    </location>
</feature>
<dbReference type="GO" id="GO:0003824">
    <property type="term" value="F:catalytic activity"/>
    <property type="evidence" value="ECO:0007669"/>
    <property type="project" value="InterPro"/>
</dbReference>
<feature type="compositionally biased region" description="Low complexity" evidence="1">
    <location>
        <begin position="1373"/>
        <end position="1389"/>
    </location>
</feature>
<feature type="region of interest" description="Disordered" evidence="1">
    <location>
        <begin position="1412"/>
        <end position="1437"/>
    </location>
</feature>
<feature type="compositionally biased region" description="Low complexity" evidence="1">
    <location>
        <begin position="1318"/>
        <end position="1332"/>
    </location>
</feature>
<evidence type="ECO:0008006" key="4">
    <source>
        <dbReference type="Google" id="ProtNLM"/>
    </source>
</evidence>
<feature type="compositionally biased region" description="Polar residues" evidence="1">
    <location>
        <begin position="1752"/>
        <end position="1763"/>
    </location>
</feature>
<evidence type="ECO:0000313" key="2">
    <source>
        <dbReference type="EMBL" id="WFD21728.1"/>
    </source>
</evidence>
<sequence length="1832" mass="196045">MPSQKRADRMRNAATHEALRSTMRYRHGAIIIKGGKILAQGHNHVRTGFSGPLSAHEAIVLPLHDNDHEHEHCGSHTTHKGQSYFSMHAEMHAVTTALRGARPHMPRGGLLLDPVDEACTQLQSMALEMPDCSRFSDSSPAPATKRSTLDAKSQCDRNQASKRRRSEQQAERARHLARRKEEKRARKARGARQASSGGSSTSTDSLPELDTASPPSDASSTSFDPPTPPSEPTDTHALASTTLAYRKVVRRALPSMEDSRVRGADLYVVRLLQDTESKAKAKEQRRKHQVRRGTLPIGAAPSPATPVPVAPRYADSRPCWRCLEWMYWAGIKRVFWTDTSGHWHGGKVSELLFGTTGAGGPVSYVPVHLTQYEHAAAWQRQRASHGSTLHVGFSAFTSVDRAASRLPGRLYYMLGSTSSAPPLDTGVDPDQTTFDRVSDMGRNQPAPLSVDAMSDSDMEEAPRLAPAASPQNVSTRLYQGRGTSSASSSHFVIVIPPPEMPTTTLPRSASAPTLARRGTLLPLYPTLGGQLYAIAREYGLPSVGGISLYLVDDGSGNDGPRIGDSTWAALWSGFFDEDLEPPALPVPDLSDSESYVRPAPLPYMRKSPRPRQLSHRESSRRLPRMASNASLGSTRSASAASFTLETGRLPIVGKFEWSVDPVKAKWWRPFMAHAEAVAEMASPQNSRDTEAPPLPTPRTSGHRPLHLATMATPSPVRSHPLPAAPGAPAPSARAESRDSIVPTQLNVQTRDAPIIAASPGPSPVGASEVGQEVLVAPPSVPDILSPPSSAPDMQTAPTSLSEAPPPFEAPAPAVLSSPMAQHSKAPTTQAWDNDTPADASQPADEPLTPIPSSSPPPPPTRASTTQEPEEPKKRNTMSGTVASLSAAASRLFGGHRSNEITAQDAETTKDTEAAQDTGAPLDTATKPQTPTSPQHDVEEARELLTERERKTAHARRHMQRASIDIPRSVKRASTRMSQAMGGLPNQEPWLDEETAKSHKRSTSTPHVDSFEFPHQETRPVPPPPAPVDREAVHDEASEPAPAPSSATLPASRFLATSQPESQALEEHWVTRQSVRRPVEEAPRSFVDKPPTHDILAQRLGREGSLRSPILLDQNLPNISASSPVLASKAPNSHEALVPENGSTQDMVPEVPSASRLSRQDTIDLNNTLGDLQRALDLLSPRHSSQKRRTRYGMRSSTATEDSVIPTVDDSQSSTTPAHLRSHPSDASQDDSLSMPGPRAEEAPVPTQAAPLATTVAQDLSTSMPRWDPPVNETSAWSAEPTPVATSQQWGEGPRPTWYTDSIVPASRPMDSVPWPRDSVQSQSSWSRTSMPQGGDEVQTRDSQSLLSTQLPRPLPTAPTEPSMFGTSANETAVPEEAAAASATDPSTAALTEAAPPPSLLLDVTVPPHDGAWSVRWDLPSTDQPAPPPPPKDDEVSQTQWMTSPNVVQPESMPVSSQDASMQLESVLAHWRPRDTPATAPAQSDEWMAWSGASMTAPACPPSDVPARMDAPMNAENMAGMGAGNAAGIGAGPAPSRPSMPEAVPTGAAESWAPPSVMEPPSAISSATGSLPSPTIDSREGMPTTAAMQAPSVPPLPGGENVAAPPNAWSVDRSALPTELSSGRLTPPNEGPLPVSTMSPMSPGNPHLQAPLPRTSSHQDLHRLSTSPLPKGNHFLSKMSPKFKWPRRKREEKRQAPMQVSAPIQGGVSDEDISHPSLQAVASVPSQGPPILDASTPTMPSPSVWEGPVPQAMPSSPQQANVSLPPTYVPAQAPSPLMPSEDRTSVSTSHPSFVFEEPPRRMDVANPTEQSASLSDMYRASIDGKNAGPVQNP</sequence>
<name>A0AAF0IYT4_9BASI</name>
<feature type="region of interest" description="Disordered" evidence="1">
    <location>
        <begin position="278"/>
        <end position="303"/>
    </location>
</feature>
<feature type="compositionally biased region" description="Basic and acidic residues" evidence="1">
    <location>
        <begin position="166"/>
        <end position="184"/>
    </location>
</feature>
<dbReference type="Gene3D" id="3.40.140.10">
    <property type="entry name" value="Cytidine Deaminase, domain 2"/>
    <property type="match status" value="1"/>
</dbReference>